<keyword evidence="8" id="KW-0091">Biomineralization</keyword>
<protein>
    <recommendedName>
        <fullName evidence="4">Ameloblastin</fullName>
    </recommendedName>
</protein>
<keyword evidence="14" id="KW-1185">Reference proteome</keyword>
<feature type="signal peptide" evidence="12">
    <location>
        <begin position="1"/>
        <end position="26"/>
    </location>
</feature>
<evidence type="ECO:0000313" key="14">
    <source>
        <dbReference type="Proteomes" id="UP000694387"/>
    </source>
</evidence>
<dbReference type="Pfam" id="PF05111">
    <property type="entry name" value="Amelin"/>
    <property type="match status" value="2"/>
</dbReference>
<dbReference type="GO" id="GO:0042475">
    <property type="term" value="P:odontogenesis of dentin-containing tooth"/>
    <property type="evidence" value="ECO:0007669"/>
    <property type="project" value="InterPro"/>
</dbReference>
<feature type="chain" id="PRO_5040515305" description="Ameloblastin" evidence="12">
    <location>
        <begin position="27"/>
        <end position="448"/>
    </location>
</feature>
<keyword evidence="5" id="KW-0964">Secreted</keyword>
<keyword evidence="7" id="KW-0597">Phosphoprotein</keyword>
<dbReference type="GeneTree" id="ENSGT00390000018227"/>
<proteinExistence type="inferred from homology"/>
<evidence type="ECO:0000313" key="13">
    <source>
        <dbReference type="Ensembl" id="ENSEASP00005024589.2"/>
    </source>
</evidence>
<evidence type="ECO:0000256" key="11">
    <source>
        <dbReference type="SAM" id="MobiDB-lite"/>
    </source>
</evidence>
<reference evidence="13 14" key="1">
    <citation type="journal article" date="2020" name="Nat. Commun.">
        <title>Donkey genomes provide new insights into domestication and selection for coat color.</title>
        <authorList>
            <person name="Wang"/>
            <person name="C."/>
            <person name="Li"/>
            <person name="H."/>
            <person name="Guo"/>
            <person name="Y."/>
            <person name="Huang"/>
            <person name="J."/>
            <person name="Sun"/>
            <person name="Y."/>
            <person name="Min"/>
            <person name="J."/>
            <person name="Wang"/>
            <person name="J."/>
            <person name="Fang"/>
            <person name="X."/>
            <person name="Zhao"/>
            <person name="Z."/>
            <person name="Wang"/>
            <person name="S."/>
            <person name="Zhang"/>
            <person name="Y."/>
            <person name="Liu"/>
            <person name="Q."/>
            <person name="Jiang"/>
            <person name="Q."/>
            <person name="Wang"/>
            <person name="X."/>
            <person name="Guo"/>
            <person name="Y."/>
            <person name="Yang"/>
            <person name="C."/>
            <person name="Wang"/>
            <person name="Y."/>
            <person name="Tian"/>
            <person name="F."/>
            <person name="Zhuang"/>
            <person name="G."/>
            <person name="Fan"/>
            <person name="Y."/>
            <person name="Gao"/>
            <person name="Q."/>
            <person name="Li"/>
            <person name="Y."/>
            <person name="Ju"/>
            <person name="Z."/>
            <person name="Li"/>
            <person name="J."/>
            <person name="Li"/>
            <person name="R."/>
            <person name="Hou"/>
            <person name="M."/>
            <person name="Yang"/>
            <person name="G."/>
            <person name="Liu"/>
            <person name="G."/>
            <person name="Liu"/>
            <person name="W."/>
            <person name="Guo"/>
            <person name="J."/>
            <person name="Pan"/>
            <person name="S."/>
            <person name="Fan"/>
            <person name="G."/>
            <person name="Zhang"/>
            <person name="W."/>
            <person name="Zhang"/>
            <person name="R."/>
            <person name="Yu"/>
            <person name="J."/>
            <person name="Zhang"/>
            <person name="X."/>
            <person name="Yin"/>
            <person name="Q."/>
            <person name="Ji"/>
            <person name="C."/>
            <person name="Jin"/>
            <person name="Y."/>
            <person name="Yue"/>
            <person name="G."/>
            <person name="Liu"/>
            <person name="M."/>
            <person name="Xu"/>
            <person name="J."/>
            <person name="Liu"/>
            <person name="S."/>
            <person name="Jordana"/>
            <person name="J."/>
            <person name="Noce"/>
            <person name="A."/>
            <person name="Amills"/>
            <person name="M."/>
            <person name="Wu"/>
            <person name="D.D."/>
            <person name="Li"/>
            <person name="S."/>
            <person name="Zhou"/>
            <person name="X. and Zhong"/>
            <person name="J."/>
        </authorList>
    </citation>
    <scope>NUCLEOTIDE SEQUENCE [LARGE SCALE GENOMIC DNA]</scope>
</reference>
<dbReference type="AlphaFoldDB" id="A0A8C4MCG3"/>
<dbReference type="SMART" id="SM00817">
    <property type="entry name" value="Amelin"/>
    <property type="match status" value="1"/>
</dbReference>
<evidence type="ECO:0000256" key="10">
    <source>
        <dbReference type="ARBA" id="ARBA00023278"/>
    </source>
</evidence>
<feature type="region of interest" description="Disordered" evidence="11">
    <location>
        <begin position="407"/>
        <end position="448"/>
    </location>
</feature>
<evidence type="ECO:0000256" key="5">
    <source>
        <dbReference type="ARBA" id="ARBA00022525"/>
    </source>
</evidence>
<evidence type="ECO:0000256" key="4">
    <source>
        <dbReference type="ARBA" id="ARBA00014018"/>
    </source>
</evidence>
<comment type="function">
    <text evidence="1">Involved in the mineralization and structural organization of enamel.</text>
</comment>
<keyword evidence="6" id="KW-0272">Extracellular matrix</keyword>
<dbReference type="PANTHER" id="PTHR14115">
    <property type="entry name" value="AMELOBLASTIN"/>
    <property type="match status" value="1"/>
</dbReference>
<dbReference type="PANTHER" id="PTHR14115:SF0">
    <property type="entry name" value="AMELOBLASTIN"/>
    <property type="match status" value="1"/>
</dbReference>
<keyword evidence="9 12" id="KW-0732">Signal</keyword>
<accession>A0A8C4MCG3</accession>
<sequence length="448" mass="48112">MPALKIPLFKMKDLVLILCLLEMGSAVPAFPRQPGIPGMASLSLETMRQLGSLQGLNMLSQYSRFGYGKSFNSLWMNGLLPPPSSFPWMRPREHETQQYEYSLPVHPPPLPSQPSLQPQQPGQKAFLQPTIVTSGIQDTIQKGGHQPPVYQRQPPLQQSEGPMVQQQVAPSDKPPKAELREMDFPGPQDPQLTEMDFPGPQGPQLTEMDFPGPQGPQMFPIARLIARGPMPPNKQAPLYPGLFYLTYGANQLNTPGRLGIMSSEEMAGGRGGPMAYGAMFPGFGGMRSSLRGMPPNPAMGGDFTLEFDSPVAATKGPEKGEGGPQGSPAKEADEANPENQALLSEIASGPLGGLLALPKGSVPNLARGPAGQSRGPPRVTPAAADPLMTPGLAEAYETYGADVTTPLDFEEETTTDTTVTPESPQTSMPGNEAEQPQMVHDAWRFQEP</sequence>
<keyword evidence="10" id="KW-0379">Hydroxylation</keyword>
<evidence type="ECO:0000256" key="1">
    <source>
        <dbReference type="ARBA" id="ARBA00004035"/>
    </source>
</evidence>
<evidence type="ECO:0000256" key="2">
    <source>
        <dbReference type="ARBA" id="ARBA00004498"/>
    </source>
</evidence>
<organism evidence="13 14">
    <name type="scientific">Equus asinus</name>
    <name type="common">Donkey</name>
    <name type="synonym">Equus africanus asinus</name>
    <dbReference type="NCBI Taxonomy" id="9793"/>
    <lineage>
        <taxon>Eukaryota</taxon>
        <taxon>Metazoa</taxon>
        <taxon>Chordata</taxon>
        <taxon>Craniata</taxon>
        <taxon>Vertebrata</taxon>
        <taxon>Euteleostomi</taxon>
        <taxon>Mammalia</taxon>
        <taxon>Eutheria</taxon>
        <taxon>Laurasiatheria</taxon>
        <taxon>Perissodactyla</taxon>
        <taxon>Equidae</taxon>
        <taxon>Equus</taxon>
    </lineage>
</organism>
<dbReference type="GO" id="GO:0030345">
    <property type="term" value="F:structural constituent of tooth enamel"/>
    <property type="evidence" value="ECO:0007669"/>
    <property type="project" value="InterPro"/>
</dbReference>
<comment type="subcellular location">
    <subcellularLocation>
        <location evidence="2">Secreted</location>
        <location evidence="2">Extracellular space</location>
        <location evidence="2">Extracellular matrix</location>
    </subcellularLocation>
</comment>
<gene>
    <name evidence="13" type="primary">AMBN</name>
</gene>
<feature type="compositionally biased region" description="Polar residues" evidence="11">
    <location>
        <begin position="154"/>
        <end position="169"/>
    </location>
</feature>
<name>A0A8C4MCG3_EQUAS</name>
<evidence type="ECO:0000256" key="7">
    <source>
        <dbReference type="ARBA" id="ARBA00022553"/>
    </source>
</evidence>
<feature type="region of interest" description="Disordered" evidence="11">
    <location>
        <begin position="140"/>
        <end position="174"/>
    </location>
</feature>
<reference evidence="13" key="3">
    <citation type="submission" date="2025-09" db="UniProtKB">
        <authorList>
            <consortium name="Ensembl"/>
        </authorList>
    </citation>
    <scope>IDENTIFICATION</scope>
</reference>
<evidence type="ECO:0000256" key="6">
    <source>
        <dbReference type="ARBA" id="ARBA00022530"/>
    </source>
</evidence>
<dbReference type="GO" id="GO:0031214">
    <property type="term" value="P:biomineral tissue development"/>
    <property type="evidence" value="ECO:0007669"/>
    <property type="project" value="UniProtKB-KW"/>
</dbReference>
<feature type="region of interest" description="Disordered" evidence="11">
    <location>
        <begin position="362"/>
        <end position="385"/>
    </location>
</feature>
<evidence type="ECO:0000256" key="9">
    <source>
        <dbReference type="ARBA" id="ARBA00022729"/>
    </source>
</evidence>
<dbReference type="Proteomes" id="UP000694387">
    <property type="component" value="Chromosome 3"/>
</dbReference>
<dbReference type="GO" id="GO:0007155">
    <property type="term" value="P:cell adhesion"/>
    <property type="evidence" value="ECO:0007669"/>
    <property type="project" value="TreeGrafter"/>
</dbReference>
<dbReference type="InterPro" id="IPR007798">
    <property type="entry name" value="Amelin"/>
</dbReference>
<feature type="region of interest" description="Disordered" evidence="11">
    <location>
        <begin position="311"/>
        <end position="337"/>
    </location>
</feature>
<dbReference type="GO" id="GO:0008083">
    <property type="term" value="F:growth factor activity"/>
    <property type="evidence" value="ECO:0007669"/>
    <property type="project" value="TreeGrafter"/>
</dbReference>
<evidence type="ECO:0000256" key="12">
    <source>
        <dbReference type="SAM" id="SignalP"/>
    </source>
</evidence>
<evidence type="ECO:0000256" key="8">
    <source>
        <dbReference type="ARBA" id="ARBA00022591"/>
    </source>
</evidence>
<feature type="compositionally biased region" description="Low complexity" evidence="11">
    <location>
        <begin position="415"/>
        <end position="426"/>
    </location>
</feature>
<comment type="similarity">
    <text evidence="3">Belongs to the ameloblastin family.</text>
</comment>
<evidence type="ECO:0000256" key="3">
    <source>
        <dbReference type="ARBA" id="ARBA00006452"/>
    </source>
</evidence>
<reference evidence="13" key="2">
    <citation type="submission" date="2025-08" db="UniProtKB">
        <authorList>
            <consortium name="Ensembl"/>
        </authorList>
    </citation>
    <scope>IDENTIFICATION</scope>
</reference>
<dbReference type="Ensembl" id="ENSEAST00005026668.2">
    <property type="protein sequence ID" value="ENSEASP00005024589.2"/>
    <property type="gene ID" value="ENSEASG00005016708.2"/>
</dbReference>